<dbReference type="EMBL" id="LAZR01023832">
    <property type="protein sequence ID" value="KKL77159.1"/>
    <property type="molecule type" value="Genomic_DNA"/>
</dbReference>
<accession>A0A0F9ET03</accession>
<sequence length="87" mass="9815">MRSGTVKKFLIIAKDAKDARRYATDKGIRPKDYKYASSPQGIEGVANMQVVMTKHADKHRCYTQIMKMISICLDTGHLVLGEKREDG</sequence>
<comment type="caution">
    <text evidence="1">The sequence shown here is derived from an EMBL/GenBank/DDBJ whole genome shotgun (WGS) entry which is preliminary data.</text>
</comment>
<gene>
    <name evidence="1" type="ORF">LCGC14_2037710</name>
</gene>
<evidence type="ECO:0000313" key="1">
    <source>
        <dbReference type="EMBL" id="KKL77159.1"/>
    </source>
</evidence>
<reference evidence="1" key="1">
    <citation type="journal article" date="2015" name="Nature">
        <title>Complex archaea that bridge the gap between prokaryotes and eukaryotes.</title>
        <authorList>
            <person name="Spang A."/>
            <person name="Saw J.H."/>
            <person name="Jorgensen S.L."/>
            <person name="Zaremba-Niedzwiedzka K."/>
            <person name="Martijn J."/>
            <person name="Lind A.E."/>
            <person name="van Eijk R."/>
            <person name="Schleper C."/>
            <person name="Guy L."/>
            <person name="Ettema T.J."/>
        </authorList>
    </citation>
    <scope>NUCLEOTIDE SEQUENCE</scope>
</reference>
<name>A0A0F9ET03_9ZZZZ</name>
<dbReference type="AlphaFoldDB" id="A0A0F9ET03"/>
<proteinExistence type="predicted"/>
<organism evidence="1">
    <name type="scientific">marine sediment metagenome</name>
    <dbReference type="NCBI Taxonomy" id="412755"/>
    <lineage>
        <taxon>unclassified sequences</taxon>
        <taxon>metagenomes</taxon>
        <taxon>ecological metagenomes</taxon>
    </lineage>
</organism>
<protein>
    <submittedName>
        <fullName evidence="1">Uncharacterized protein</fullName>
    </submittedName>
</protein>